<accession>A0A8H6HRG4</accession>
<name>A0A8H6HRG4_9AGAR</name>
<sequence length="456" mass="51104">MSTRSIWEPKLGRTLTRGDIPESTLRVPICEMDVVELRSHCRWDMLMALVRRSCAPLQPRNTQILDDGVFGEWGHKPDDARLVPGGRYAISKTDEVIKLWDLGPIRALQQEARIQLVDSSEVPEPDQDYFSWISPFSRSTTDTFCFTAIISAENPTVHLYEINQVHGDCKMRILGRLQFPESENKIVPGDVGMTGDLVHVHYQGVQYIWDYRHSLITSLSSPDHTSLDKMFIGNGIGVEINNSAVYGWRVPSFRPLTPDFALNGTQEAPPLFELPIPDDARTGSECHIVAASSGKGALHIAFDIARARHTWGGENQRFDINQLRVVLKADSNAAPTLLRYSETFDIAKPHAESKLTYIYNWVAPGAPVWLQDKAWGVESRNQLIYSTAMEDENEDAPHSAWITIPINNAVRNGVVCNLTPPCPISGRMLLVCREPIGWDGTTSYPRAYILDFYASG</sequence>
<organism evidence="1 2">
    <name type="scientific">Ephemerocybe angulata</name>
    <dbReference type="NCBI Taxonomy" id="980116"/>
    <lineage>
        <taxon>Eukaryota</taxon>
        <taxon>Fungi</taxon>
        <taxon>Dikarya</taxon>
        <taxon>Basidiomycota</taxon>
        <taxon>Agaricomycotina</taxon>
        <taxon>Agaricomycetes</taxon>
        <taxon>Agaricomycetidae</taxon>
        <taxon>Agaricales</taxon>
        <taxon>Agaricineae</taxon>
        <taxon>Psathyrellaceae</taxon>
        <taxon>Ephemerocybe</taxon>
    </lineage>
</organism>
<gene>
    <name evidence="1" type="ORF">DFP72DRAFT_1047488</name>
</gene>
<comment type="caution">
    <text evidence="1">The sequence shown here is derived from an EMBL/GenBank/DDBJ whole genome shotgun (WGS) entry which is preliminary data.</text>
</comment>
<proteinExistence type="predicted"/>
<reference evidence="1 2" key="1">
    <citation type="submission" date="2020-07" db="EMBL/GenBank/DDBJ databases">
        <title>Comparative genomics of pyrophilous fungi reveals a link between fire events and developmental genes.</title>
        <authorList>
            <consortium name="DOE Joint Genome Institute"/>
            <person name="Steindorff A.S."/>
            <person name="Carver A."/>
            <person name="Calhoun S."/>
            <person name="Stillman K."/>
            <person name="Liu H."/>
            <person name="Lipzen A."/>
            <person name="Pangilinan J."/>
            <person name="Labutti K."/>
            <person name="Bruns T.D."/>
            <person name="Grigoriev I.V."/>
        </authorList>
    </citation>
    <scope>NUCLEOTIDE SEQUENCE [LARGE SCALE GENOMIC DNA]</scope>
    <source>
        <strain evidence="1 2">CBS 144469</strain>
    </source>
</reference>
<dbReference type="EMBL" id="JACGCI010000047">
    <property type="protein sequence ID" value="KAF6751815.1"/>
    <property type="molecule type" value="Genomic_DNA"/>
</dbReference>
<keyword evidence="2" id="KW-1185">Reference proteome</keyword>
<dbReference type="AlphaFoldDB" id="A0A8H6HRG4"/>
<evidence type="ECO:0000313" key="2">
    <source>
        <dbReference type="Proteomes" id="UP000521943"/>
    </source>
</evidence>
<protein>
    <submittedName>
        <fullName evidence="1">Uncharacterized protein</fullName>
    </submittedName>
</protein>
<dbReference type="Proteomes" id="UP000521943">
    <property type="component" value="Unassembled WGS sequence"/>
</dbReference>
<evidence type="ECO:0000313" key="1">
    <source>
        <dbReference type="EMBL" id="KAF6751815.1"/>
    </source>
</evidence>